<dbReference type="KEGG" id="nbr:O3I_020105"/>
<keyword evidence="2" id="KW-1185">Reference proteome</keyword>
<proteinExistence type="predicted"/>
<dbReference type="Proteomes" id="UP000006304">
    <property type="component" value="Chromosome"/>
</dbReference>
<dbReference type="eggNOG" id="COG1520">
    <property type="taxonomic scope" value="Bacteria"/>
</dbReference>
<evidence type="ECO:0000313" key="1">
    <source>
        <dbReference type="EMBL" id="AFU01980.1"/>
    </source>
</evidence>
<dbReference type="EMBL" id="CP003876">
    <property type="protein sequence ID" value="AFU01980.1"/>
    <property type="molecule type" value="Genomic_DNA"/>
</dbReference>
<protein>
    <submittedName>
        <fullName evidence="1">Uncharacterized protein</fullName>
    </submittedName>
</protein>
<name>K0EYM7_NOCB7</name>
<organism evidence="1 2">
    <name type="scientific">Nocardia brasiliensis (strain ATCC 700358 / HUJEG-1)</name>
    <dbReference type="NCBI Taxonomy" id="1133849"/>
    <lineage>
        <taxon>Bacteria</taxon>
        <taxon>Bacillati</taxon>
        <taxon>Actinomycetota</taxon>
        <taxon>Actinomycetes</taxon>
        <taxon>Mycobacteriales</taxon>
        <taxon>Nocardiaceae</taxon>
        <taxon>Nocardia</taxon>
    </lineage>
</organism>
<dbReference type="AlphaFoldDB" id="K0EYM7"/>
<accession>K0EYM7</accession>
<evidence type="ECO:0000313" key="2">
    <source>
        <dbReference type="Proteomes" id="UP000006304"/>
    </source>
</evidence>
<dbReference type="HOGENOM" id="CLU_129818_0_0_11"/>
<sequence length="177" mass="19106">MLVAALMLAVPVVLWVRDQGRGDSAAGSVVVETSVVAGVRVGTTTGSVDPETAGLNGLQTRAAADQPVVARDLGERWVPQVSSKRYGLVAEGITWRHAEILREHEELRARYPRARLLWSGAWSTFSYPDFWITVIGIGFPTAGGAISWCAGHGFDRDHCYAKLISTTHPVEGSTGYQ</sequence>
<gene>
    <name evidence="1" type="ORF">O3I_020105</name>
</gene>
<reference evidence="1 2" key="1">
    <citation type="journal article" date="2012" name="J. Bacteriol.">
        <title>Complete genome sequence of Nocardia brasiliensis HUJEG-1.</title>
        <authorList>
            <person name="Vera-Cabrera L."/>
            <person name="Ortiz-Lopez R."/>
            <person name="Elizondo-Gonzalez R."/>
            <person name="Perez-Maya A.A."/>
            <person name="Ocampo-Candiani J."/>
        </authorList>
    </citation>
    <scope>NUCLEOTIDE SEQUENCE [LARGE SCALE GENOMIC DNA]</scope>
    <source>
        <strain evidence="2">ATCC 700358</strain>
    </source>
</reference>